<dbReference type="AlphaFoldDB" id="A0A3B0WJ12"/>
<gene>
    <name evidence="1" type="ORF">MNBD_GAMMA05-1088</name>
</gene>
<dbReference type="SUPFAM" id="SSF53850">
    <property type="entry name" value="Periplasmic binding protein-like II"/>
    <property type="match status" value="1"/>
</dbReference>
<reference evidence="1" key="1">
    <citation type="submission" date="2018-06" db="EMBL/GenBank/DDBJ databases">
        <authorList>
            <person name="Zhirakovskaya E."/>
        </authorList>
    </citation>
    <scope>NUCLEOTIDE SEQUENCE</scope>
</reference>
<dbReference type="InterPro" id="IPR050811">
    <property type="entry name" value="Phosphate_ABC_transporter"/>
</dbReference>
<dbReference type="EMBL" id="UOFE01000028">
    <property type="protein sequence ID" value="VAW52480.1"/>
    <property type="molecule type" value="Genomic_DNA"/>
</dbReference>
<dbReference type="Gene3D" id="3.40.190.10">
    <property type="entry name" value="Periplasmic binding protein-like II"/>
    <property type="match status" value="2"/>
</dbReference>
<name>A0A3B0WJ12_9ZZZZ</name>
<dbReference type="PANTHER" id="PTHR30570:SF1">
    <property type="entry name" value="PHOSPHATE-BINDING PROTEIN PSTS"/>
    <property type="match status" value="1"/>
</dbReference>
<proteinExistence type="predicted"/>
<evidence type="ECO:0000313" key="1">
    <source>
        <dbReference type="EMBL" id="VAW52480.1"/>
    </source>
</evidence>
<protein>
    <recommendedName>
        <fullName evidence="2">Phosphate ABC transporter, periplasmic phosphate-binding protein PstS (TC 3.A.1.7.1)</fullName>
    </recommendedName>
</protein>
<evidence type="ECO:0008006" key="2">
    <source>
        <dbReference type="Google" id="ProtNLM"/>
    </source>
</evidence>
<dbReference type="PANTHER" id="PTHR30570">
    <property type="entry name" value="PERIPLASMIC PHOSPHATE BINDING COMPONENT OF PHOSPHATE ABC TRANSPORTER"/>
    <property type="match status" value="1"/>
</dbReference>
<sequence length="354" mass="39587">MRILFKLNYSTLFSGFLSFSSVISSGSVFAESNSIAFGDVAYRVNMDAEWRNRAVKHDAKFGEVDLVVSLGQITYPALHQFVADYAKQKGLKIIVQPGSCGVSAKKISRKIIDIGAYCCPPGQTDRLPGIEFHTIGISPIALITHPDNQLSGITLKDAQKIFSGDTVKWSEVPLNSSSSVSSKNKIKLLQGNIQPVVRLHCKKRPGHWHSLLESDDMFSRRIREVGVIPDMVKEVAETKSAIGFETEYMLKVYKKQGKVKVLTIDGHSPSDLQTLLSANYPFYRTFSLTTWTGTERSNQLSRELIDSIKKHIEVEESKYDMIPSSKLRLAGWKFKGDELIGEPNGKKVFSEHQR</sequence>
<organism evidence="1">
    <name type="scientific">hydrothermal vent metagenome</name>
    <dbReference type="NCBI Taxonomy" id="652676"/>
    <lineage>
        <taxon>unclassified sequences</taxon>
        <taxon>metagenomes</taxon>
        <taxon>ecological metagenomes</taxon>
    </lineage>
</organism>
<accession>A0A3B0WJ12</accession>